<proteinExistence type="inferred from homology"/>
<dbReference type="Gene3D" id="1.20.1530.20">
    <property type="match status" value="1"/>
</dbReference>
<keyword evidence="5 10" id="KW-0812">Transmembrane</keyword>
<dbReference type="EMBL" id="LTEB01000039">
    <property type="protein sequence ID" value="KXU17205.1"/>
    <property type="molecule type" value="Genomic_DNA"/>
</dbReference>
<feature type="transmembrane region" description="Helical" evidence="10">
    <location>
        <begin position="258"/>
        <end position="273"/>
    </location>
</feature>
<dbReference type="Pfam" id="PF00999">
    <property type="entry name" value="Na_H_Exchanger"/>
    <property type="match status" value="1"/>
</dbReference>
<keyword evidence="6 10" id="KW-1133">Transmembrane helix</keyword>
<dbReference type="RefSeq" id="WP_061924966.1">
    <property type="nucleotide sequence ID" value="NZ_CP014635.1"/>
</dbReference>
<evidence type="ECO:0000256" key="8">
    <source>
        <dbReference type="ARBA" id="ARBA00023136"/>
    </source>
</evidence>
<keyword evidence="4" id="KW-0050">Antiport</keyword>
<evidence type="ECO:0000256" key="6">
    <source>
        <dbReference type="ARBA" id="ARBA00022989"/>
    </source>
</evidence>
<feature type="transmembrane region" description="Helical" evidence="10">
    <location>
        <begin position="105"/>
        <end position="127"/>
    </location>
</feature>
<dbReference type="Proteomes" id="UP000070339">
    <property type="component" value="Unassembled WGS sequence"/>
</dbReference>
<comment type="similarity">
    <text evidence="2">Belongs to the monovalent cation:proton antiporter 2 (CPA2) transporter (TC 2.A.37) family.</text>
</comment>
<organism evidence="12 13">
    <name type="scientific">Corynebacterium simulans</name>
    <dbReference type="NCBI Taxonomy" id="146827"/>
    <lineage>
        <taxon>Bacteria</taxon>
        <taxon>Bacillati</taxon>
        <taxon>Actinomycetota</taxon>
        <taxon>Actinomycetes</taxon>
        <taxon>Mycobacteriales</taxon>
        <taxon>Corynebacteriaceae</taxon>
        <taxon>Corynebacterium</taxon>
    </lineage>
</organism>
<comment type="caution">
    <text evidence="12">The sequence shown here is derived from an EMBL/GenBank/DDBJ whole genome shotgun (WGS) entry which is preliminary data.</text>
</comment>
<comment type="subcellular location">
    <subcellularLocation>
        <location evidence="1">Membrane</location>
        <topology evidence="1">Multi-pass membrane protein</topology>
    </subcellularLocation>
</comment>
<evidence type="ECO:0000256" key="5">
    <source>
        <dbReference type="ARBA" id="ARBA00022692"/>
    </source>
</evidence>
<feature type="transmembrane region" description="Helical" evidence="10">
    <location>
        <begin position="191"/>
        <end position="214"/>
    </location>
</feature>
<evidence type="ECO:0000256" key="2">
    <source>
        <dbReference type="ARBA" id="ARBA00005551"/>
    </source>
</evidence>
<feature type="transmembrane region" description="Helical" evidence="10">
    <location>
        <begin position="25"/>
        <end position="45"/>
    </location>
</feature>
<protein>
    <submittedName>
        <fullName evidence="12">Sodium/hydrogen exchanger family protein</fullName>
    </submittedName>
</protein>
<dbReference type="PANTHER" id="PTHR43562">
    <property type="entry name" value="NAPA-TYPE SODIUM/HYDROGEN ANTIPORTER"/>
    <property type="match status" value="1"/>
</dbReference>
<evidence type="ECO:0000259" key="11">
    <source>
        <dbReference type="Pfam" id="PF00999"/>
    </source>
</evidence>
<feature type="transmembrane region" description="Helical" evidence="10">
    <location>
        <begin position="385"/>
        <end position="404"/>
    </location>
</feature>
<keyword evidence="3" id="KW-0813">Transport</keyword>
<evidence type="ECO:0000313" key="12">
    <source>
        <dbReference type="EMBL" id="KXU17205.1"/>
    </source>
</evidence>
<dbReference type="InterPro" id="IPR038770">
    <property type="entry name" value="Na+/solute_symporter_sf"/>
</dbReference>
<evidence type="ECO:0000256" key="9">
    <source>
        <dbReference type="SAM" id="MobiDB-lite"/>
    </source>
</evidence>
<evidence type="ECO:0000256" key="10">
    <source>
        <dbReference type="SAM" id="Phobius"/>
    </source>
</evidence>
<feature type="domain" description="Cation/H+ exchanger transmembrane" evidence="11">
    <location>
        <begin position="33"/>
        <end position="400"/>
    </location>
</feature>
<evidence type="ECO:0000256" key="7">
    <source>
        <dbReference type="ARBA" id="ARBA00023065"/>
    </source>
</evidence>
<evidence type="ECO:0000313" key="13">
    <source>
        <dbReference type="Proteomes" id="UP000070339"/>
    </source>
</evidence>
<evidence type="ECO:0000256" key="1">
    <source>
        <dbReference type="ARBA" id="ARBA00004141"/>
    </source>
</evidence>
<sequence>MLNVATSAADTLVLASGEADYTPSLVSFAWIMAAALLAPLVSFMLKNKMPAVALLILFGMILGPSVLDLAHEDPGIGMLKELGVGALFLLAGFEIDLATLKSKQAVTGFSTWFICMVACLVGAYFLLDDIPSAIVMAIALTSTALGTITPMLKQDKLLGTKVGNSVVIHGAIGEVAPITAMALLLGTRSTLTTMLILLAFIIIAVVVAVMPRALIVAVPWLKTAFLSGAGSTNQTILRLIILILAILMAVTSVFELDIVLGAFAAGIILNRIIPDEFHKRLETRLDVVCYSMLIPVFFVVSGMAIDWHVIANSPLKVIGIPALILVTRGLPVFLRENIHHTGSDIETTRERLQVALYAATGLPIIVAVMTIAVSSKIVDTETASIFVAGGALTVALFPLLSSLVKGKQENEPAEPKPQPESKQKKADH</sequence>
<feature type="transmembrane region" description="Helical" evidence="10">
    <location>
        <begin position="354"/>
        <end position="373"/>
    </location>
</feature>
<dbReference type="PANTHER" id="PTHR43562:SF1">
    <property type="entry name" value="NA(+)_H(+) ANTIPORTER YJBQ-RELATED"/>
    <property type="match status" value="1"/>
</dbReference>
<reference evidence="12 13" key="1">
    <citation type="journal article" date="2016" name="Int. J. Syst. Evol. Microbiol.">
        <title>Resolving the Complexity of Human Skin Metagenomes Using Single-Molecule Sequencing.</title>
        <authorList>
            <consortium name="NISC Comparative Sequencing Program"/>
            <person name="Tsai Y.C."/>
            <person name="Conlan S."/>
            <person name="Deming C."/>
            <person name="Segre J.A."/>
            <person name="Kong H.H."/>
            <person name="Korlach J."/>
            <person name="Oh J."/>
        </authorList>
    </citation>
    <scope>NUCLEOTIDE SEQUENCE [LARGE SCALE GENOMIC DNA]</scope>
    <source>
        <strain evidence="12 13">1B08</strain>
    </source>
</reference>
<feature type="transmembrane region" description="Helical" evidence="10">
    <location>
        <begin position="52"/>
        <end position="70"/>
    </location>
</feature>
<evidence type="ECO:0000256" key="4">
    <source>
        <dbReference type="ARBA" id="ARBA00022449"/>
    </source>
</evidence>
<feature type="transmembrane region" description="Helical" evidence="10">
    <location>
        <begin position="285"/>
        <end position="305"/>
    </location>
</feature>
<accession>A0ABR5V868</accession>
<keyword evidence="7" id="KW-0406">Ion transport</keyword>
<evidence type="ECO:0000256" key="3">
    <source>
        <dbReference type="ARBA" id="ARBA00022448"/>
    </source>
</evidence>
<gene>
    <name evidence="12" type="ORF">WM41_2122</name>
</gene>
<feature type="transmembrane region" description="Helical" evidence="10">
    <location>
        <begin position="133"/>
        <end position="152"/>
    </location>
</feature>
<dbReference type="InterPro" id="IPR006153">
    <property type="entry name" value="Cation/H_exchanger_TM"/>
</dbReference>
<feature type="transmembrane region" description="Helical" evidence="10">
    <location>
        <begin position="317"/>
        <end position="334"/>
    </location>
</feature>
<name>A0ABR5V868_9CORY</name>
<feature type="transmembrane region" description="Helical" evidence="10">
    <location>
        <begin position="164"/>
        <end position="185"/>
    </location>
</feature>
<keyword evidence="8 10" id="KW-0472">Membrane</keyword>
<keyword evidence="13" id="KW-1185">Reference proteome</keyword>
<feature type="region of interest" description="Disordered" evidence="9">
    <location>
        <begin position="407"/>
        <end position="428"/>
    </location>
</feature>